<keyword evidence="1" id="KW-1133">Transmembrane helix</keyword>
<reference evidence="2 3" key="1">
    <citation type="journal article" date="2001" name="Nature">
        <title>The highly reduced genome of an enslaved algal nucleus.</title>
        <authorList>
            <person name="Douglas S."/>
            <person name="Zauner S."/>
            <person name="Fraunholz M."/>
            <person name="Beaton M."/>
            <person name="Penny S."/>
            <person name="Deng L."/>
            <person name="Wu X."/>
            <person name="Reith M."/>
            <person name="Cavalier-Smith T."/>
            <person name="Maier U."/>
        </authorList>
    </citation>
    <scope>NUCLEOTIDE SEQUENCE [LARGE SCALE GENOMIC DNA]</scope>
</reference>
<dbReference type="Proteomes" id="UP000242167">
    <property type="component" value="Nucleomorph 1"/>
</dbReference>
<keyword evidence="1" id="KW-0472">Membrane</keyword>
<protein>
    <recommendedName>
        <fullName evidence="4">MCM OB domain-containing protein</fullName>
    </recommendedName>
</protein>
<sequence length="471" mass="56753">MILNFTWKTIRKLTIPGDLFYFEARIYEIFSFNKILAGLLVECYKCNSLFIYNFNSTILETPLVCIKNNCSSRKFFFKKKKILLMTFTKIKFIKEDFKKNKFLFFDKALIPNFRNSLKIGDKIIIFGMLNVISISNNHNIIENKKNIYSFYFISKKLVLKNKYNTNLGYFKYKEMYFLLRIVRYNDFFFFLVKRSRFNNFPNKILFIYIFFFSLANLSFFKGMVFPKDFFFKFSSSIKNILSYFDAFFFLNFEEKKMRKNNQSINYQKKKHAIILENFSFQNYCETLLSYDNLKSSNQNNCILIFKSKFEKLRSLIQFYPLNFINLNDYFMKNIYSNKKKISNILLSTFKIKKSHFEIKKKKHINITKLALSKYFFKKCVSVFQMQKKPYLTKLAHEFLLHLYSNNIKNTCNGFRHNVVSFVIKLAEIRIKFLFKIFVSLEDILEIIDILSLNNELILKNPIIKLKNFLKI</sequence>
<geneLocation type="nucleomorph" evidence="2"/>
<dbReference type="PIR" id="D90094">
    <property type="entry name" value="D90094"/>
</dbReference>
<gene>
    <name evidence="2" type="primary">orf471</name>
</gene>
<accession>Q98RR3</accession>
<keyword evidence="1" id="KW-0812">Transmembrane</keyword>
<name>Q98RR3_GUITH</name>
<feature type="transmembrane region" description="Helical" evidence="1">
    <location>
        <begin position="204"/>
        <end position="223"/>
    </location>
</feature>
<organism evidence="2 3">
    <name type="scientific">Guillardia theta</name>
    <name type="common">Cryptophyte</name>
    <name type="synonym">Cryptomonas phi</name>
    <dbReference type="NCBI Taxonomy" id="55529"/>
    <lineage>
        <taxon>Eukaryota</taxon>
        <taxon>Cryptophyceae</taxon>
        <taxon>Pyrenomonadales</taxon>
        <taxon>Geminigeraceae</taxon>
        <taxon>Guillardia</taxon>
    </lineage>
</organism>
<dbReference type="AlphaFoldDB" id="Q98RR3"/>
<evidence type="ECO:0000313" key="3">
    <source>
        <dbReference type="Proteomes" id="UP000242167"/>
    </source>
</evidence>
<evidence type="ECO:0008006" key="4">
    <source>
        <dbReference type="Google" id="ProtNLM"/>
    </source>
</evidence>
<dbReference type="EMBL" id="AF165818">
    <property type="protein sequence ID" value="AAK39884.1"/>
    <property type="molecule type" value="Genomic_DNA"/>
</dbReference>
<proteinExistence type="predicted"/>
<evidence type="ECO:0000313" key="2">
    <source>
        <dbReference type="EMBL" id="AAK39884.1"/>
    </source>
</evidence>
<dbReference type="GeneID" id="857371"/>
<dbReference type="RefSeq" id="XP_001713589.1">
    <property type="nucleotide sequence ID" value="XM_001713537.1"/>
</dbReference>
<evidence type="ECO:0000256" key="1">
    <source>
        <dbReference type="SAM" id="Phobius"/>
    </source>
</evidence>
<keyword evidence="2" id="KW-0542">Nucleomorph</keyword>